<dbReference type="OrthoDB" id="560125at2"/>
<protein>
    <recommendedName>
        <fullName evidence="4">DUF1816 domain-containing protein</fullName>
    </recommendedName>
</protein>
<dbReference type="RefSeq" id="WP_073607296.1">
    <property type="nucleotide sequence ID" value="NZ_MRCG01000002.1"/>
</dbReference>
<dbReference type="AlphaFoldDB" id="A0A1U7J979"/>
<evidence type="ECO:0000256" key="1">
    <source>
        <dbReference type="SAM" id="MobiDB-lite"/>
    </source>
</evidence>
<dbReference type="STRING" id="549789.NIES30_04945"/>
<organism evidence="2 3">
    <name type="scientific">Phormidium tenue NIES-30</name>
    <dbReference type="NCBI Taxonomy" id="549789"/>
    <lineage>
        <taxon>Bacteria</taxon>
        <taxon>Bacillati</taxon>
        <taxon>Cyanobacteriota</taxon>
        <taxon>Cyanophyceae</taxon>
        <taxon>Oscillatoriophycideae</taxon>
        <taxon>Oscillatoriales</taxon>
        <taxon>Oscillatoriaceae</taxon>
        <taxon>Phormidium</taxon>
    </lineage>
</organism>
<name>A0A1U7J979_9CYAN</name>
<gene>
    <name evidence="2" type="ORF">NIES30_04945</name>
</gene>
<evidence type="ECO:0000313" key="3">
    <source>
        <dbReference type="Proteomes" id="UP000185557"/>
    </source>
</evidence>
<evidence type="ECO:0008006" key="4">
    <source>
        <dbReference type="Google" id="ProtNLM"/>
    </source>
</evidence>
<proteinExistence type="predicted"/>
<dbReference type="EMBL" id="MRCG01000002">
    <property type="protein sequence ID" value="OKH50056.1"/>
    <property type="molecule type" value="Genomic_DNA"/>
</dbReference>
<feature type="region of interest" description="Disordered" evidence="1">
    <location>
        <begin position="76"/>
        <end position="97"/>
    </location>
</feature>
<feature type="compositionally biased region" description="Polar residues" evidence="1">
    <location>
        <begin position="86"/>
        <end position="97"/>
    </location>
</feature>
<comment type="caution">
    <text evidence="2">The sequence shown here is derived from an EMBL/GenBank/DDBJ whole genome shotgun (WGS) entry which is preliminary data.</text>
</comment>
<dbReference type="Proteomes" id="UP000185557">
    <property type="component" value="Unassembled WGS sequence"/>
</dbReference>
<sequence>MNNLLGRFLSSILGQSKAWWVEIKTSQPACTYYFGPFDSESEAHSAKGGYVEDLEQEGAQNIQLSVSLCSPPKQLTITDEWDTPTEKFSTPAFSGHP</sequence>
<keyword evidence="3" id="KW-1185">Reference proteome</keyword>
<dbReference type="InterPro" id="IPR014945">
    <property type="entry name" value="DUF1816"/>
</dbReference>
<evidence type="ECO:0000313" key="2">
    <source>
        <dbReference type="EMBL" id="OKH50056.1"/>
    </source>
</evidence>
<reference evidence="2 3" key="1">
    <citation type="submission" date="2016-11" db="EMBL/GenBank/DDBJ databases">
        <title>Draft Genome Sequences of Nine Cyanobacterial Strains from Diverse Habitats.</title>
        <authorList>
            <person name="Zhu T."/>
            <person name="Hou S."/>
            <person name="Lu X."/>
            <person name="Hess W.R."/>
        </authorList>
    </citation>
    <scope>NUCLEOTIDE SEQUENCE [LARGE SCALE GENOMIC DNA]</scope>
    <source>
        <strain evidence="2 3">NIES-30</strain>
    </source>
</reference>
<dbReference type="Pfam" id="PF08846">
    <property type="entry name" value="DUF1816"/>
    <property type="match status" value="1"/>
</dbReference>
<accession>A0A1U7J979</accession>